<dbReference type="Proteomes" id="UP000075787">
    <property type="component" value="Unassembled WGS sequence"/>
</dbReference>
<dbReference type="OrthoDB" id="8480037at2"/>
<dbReference type="GO" id="GO:0008610">
    <property type="term" value="P:lipid biosynthetic process"/>
    <property type="evidence" value="ECO:0007669"/>
    <property type="project" value="TreeGrafter"/>
</dbReference>
<dbReference type="SUPFAM" id="SSF53474">
    <property type="entry name" value="alpha/beta-Hydrolases"/>
    <property type="match status" value="1"/>
</dbReference>
<organism evidence="3 4">
    <name type="scientific">Tistrella mobilis</name>
    <dbReference type="NCBI Taxonomy" id="171437"/>
    <lineage>
        <taxon>Bacteria</taxon>
        <taxon>Pseudomonadati</taxon>
        <taxon>Pseudomonadota</taxon>
        <taxon>Alphaproteobacteria</taxon>
        <taxon>Geminicoccales</taxon>
        <taxon>Geminicoccaceae</taxon>
        <taxon>Tistrella</taxon>
    </lineage>
</organism>
<dbReference type="GeneID" id="97241041"/>
<dbReference type="InterPro" id="IPR029058">
    <property type="entry name" value="AB_hydrolase_fold"/>
</dbReference>
<proteinExistence type="inferred from homology"/>
<comment type="caution">
    <text evidence="3">The sequence shown here is derived from an EMBL/GenBank/DDBJ whole genome shotgun (WGS) entry which is preliminary data.</text>
</comment>
<dbReference type="InterPro" id="IPR012223">
    <property type="entry name" value="TEII"/>
</dbReference>
<dbReference type="Gene3D" id="3.40.50.1820">
    <property type="entry name" value="alpha/beta hydrolase"/>
    <property type="match status" value="1"/>
</dbReference>
<reference evidence="3 4" key="1">
    <citation type="submission" date="2015-12" db="EMBL/GenBank/DDBJ databases">
        <title>Genome sequence of Tistrella mobilis MCCC 1A02139.</title>
        <authorList>
            <person name="Lu L."/>
            <person name="Lai Q."/>
            <person name="Shao Z."/>
            <person name="Qian P."/>
        </authorList>
    </citation>
    <scope>NUCLEOTIDE SEQUENCE [LARGE SCALE GENOMIC DNA]</scope>
    <source>
        <strain evidence="3 4">MCCC 1A02139</strain>
    </source>
</reference>
<comment type="similarity">
    <text evidence="1">Belongs to the thioesterase family.</text>
</comment>
<feature type="domain" description="Thioesterase" evidence="2">
    <location>
        <begin position="29"/>
        <end position="253"/>
    </location>
</feature>
<dbReference type="EMBL" id="LPZR01000089">
    <property type="protein sequence ID" value="KYO54423.1"/>
    <property type="molecule type" value="Genomic_DNA"/>
</dbReference>
<dbReference type="Pfam" id="PF00975">
    <property type="entry name" value="Thioesterase"/>
    <property type="match status" value="1"/>
</dbReference>
<dbReference type="InterPro" id="IPR001031">
    <property type="entry name" value="Thioesterase"/>
</dbReference>
<evidence type="ECO:0000259" key="2">
    <source>
        <dbReference type="Pfam" id="PF00975"/>
    </source>
</evidence>
<name>A0A162LDE2_9PROT</name>
<dbReference type="RefSeq" id="WP_062763039.1">
    <property type="nucleotide sequence ID" value="NZ_CP121045.1"/>
</dbReference>
<gene>
    <name evidence="3" type="ORF">AUP44_25240</name>
</gene>
<evidence type="ECO:0000256" key="1">
    <source>
        <dbReference type="ARBA" id="ARBA00007169"/>
    </source>
</evidence>
<evidence type="ECO:0000313" key="4">
    <source>
        <dbReference type="Proteomes" id="UP000075787"/>
    </source>
</evidence>
<evidence type="ECO:0000313" key="3">
    <source>
        <dbReference type="EMBL" id="KYO54423.1"/>
    </source>
</evidence>
<dbReference type="AlphaFoldDB" id="A0A162LDE2"/>
<sequence length="261" mass="27606">MQPTASRWVQPGQDRWLTGPAGRSAAPWRLLCIPHAGGGASAFRPWEAFTGPDVELLVAQLPGRESRFPEPALDRVAPVVDGLATALGRLAPKPTLIFGHSMGAMIGYELAARLVGEASPHAPRTLIVSGRTAPGSSSTLGDLLGLDDAGFADALAARYDGIPAALLADRELMAVFLPTLRADFRMVAEYRPDPAACPRLPCPILALGGADDIHAAPERLTAWQDFTTAGFMREIFPGGHFYLAANPARVVARVLAARGMV</sequence>
<dbReference type="PANTHER" id="PTHR11487:SF0">
    <property type="entry name" value="S-ACYL FATTY ACID SYNTHASE THIOESTERASE, MEDIUM CHAIN"/>
    <property type="match status" value="1"/>
</dbReference>
<dbReference type="PANTHER" id="PTHR11487">
    <property type="entry name" value="THIOESTERASE"/>
    <property type="match status" value="1"/>
</dbReference>
<protein>
    <recommendedName>
        <fullName evidence="2">Thioesterase domain-containing protein</fullName>
    </recommendedName>
</protein>
<accession>A0A162LDE2</accession>